<dbReference type="CDD" id="cd00272">
    <property type="entry name" value="Chemokine_CC"/>
    <property type="match status" value="1"/>
</dbReference>
<comment type="caution">
    <text evidence="4">The sequence shown here is derived from an EMBL/GenBank/DDBJ whole genome shotgun (WGS) entry which is preliminary data.</text>
</comment>
<feature type="chain" id="PRO_5029723748" evidence="2">
    <location>
        <begin position="23"/>
        <end position="87"/>
    </location>
</feature>
<dbReference type="Gene3D" id="2.40.50.40">
    <property type="match status" value="1"/>
</dbReference>
<dbReference type="GO" id="GO:0005615">
    <property type="term" value="C:extracellular space"/>
    <property type="evidence" value="ECO:0007669"/>
    <property type="project" value="UniProtKB-KW"/>
</dbReference>
<evidence type="ECO:0000313" key="4">
    <source>
        <dbReference type="EMBL" id="NXK29016.1"/>
    </source>
</evidence>
<dbReference type="EMBL" id="VXAK01027367">
    <property type="protein sequence ID" value="NXK29016.1"/>
    <property type="molecule type" value="Genomic_DNA"/>
</dbReference>
<dbReference type="InterPro" id="IPR001811">
    <property type="entry name" value="Chemokine_IL8-like_dom"/>
</dbReference>
<evidence type="ECO:0000259" key="3">
    <source>
        <dbReference type="SMART" id="SM00199"/>
    </source>
</evidence>
<dbReference type="Proteomes" id="UP000541811">
    <property type="component" value="Unassembled WGS sequence"/>
</dbReference>
<reference evidence="4 5" key="1">
    <citation type="submission" date="2019-09" db="EMBL/GenBank/DDBJ databases">
        <title>Bird 10,000 Genomes (B10K) Project - Family phase.</title>
        <authorList>
            <person name="Zhang G."/>
        </authorList>
    </citation>
    <scope>NUCLEOTIDE SEQUENCE [LARGE SCALE GENOMIC DNA]</scope>
    <source>
        <strain evidence="4">B10K-DU-005-73</strain>
        <tissue evidence="4">Liver</tissue>
    </source>
</reference>
<sequence>MLTARTVLALVLLLTLSLHCDAARFTPTECCFKYAQKPIQHVRSFYETSRDCSLPAVVIVAASGHKLCTDPKKLWVKKAMKKLQRKK</sequence>
<keyword evidence="1" id="KW-0202">Cytokine</keyword>
<dbReference type="SMART" id="SM00199">
    <property type="entry name" value="SCY"/>
    <property type="match status" value="1"/>
</dbReference>
<dbReference type="PANTHER" id="PTHR12015">
    <property type="entry name" value="SMALL INDUCIBLE CYTOKINE A"/>
    <property type="match status" value="1"/>
</dbReference>
<protein>
    <submittedName>
        <fullName evidence="4">CCL14 protein</fullName>
    </submittedName>
</protein>
<evidence type="ECO:0000256" key="1">
    <source>
        <dbReference type="ARBA" id="ARBA00022514"/>
    </source>
</evidence>
<accession>A0A7L0I9B7</accession>
<feature type="non-terminal residue" evidence="4">
    <location>
        <position position="87"/>
    </location>
</feature>
<keyword evidence="5" id="KW-1185">Reference proteome</keyword>
<evidence type="ECO:0000313" key="5">
    <source>
        <dbReference type="Proteomes" id="UP000541811"/>
    </source>
</evidence>
<proteinExistence type="predicted"/>
<keyword evidence="2" id="KW-0732">Signal</keyword>
<dbReference type="GO" id="GO:0008009">
    <property type="term" value="F:chemokine activity"/>
    <property type="evidence" value="ECO:0007669"/>
    <property type="project" value="InterPro"/>
</dbReference>
<dbReference type="Pfam" id="PF00048">
    <property type="entry name" value="IL8"/>
    <property type="match status" value="1"/>
</dbReference>
<dbReference type="AlphaFoldDB" id="A0A7L0I9B7"/>
<gene>
    <name evidence="4" type="primary">Ccl14</name>
    <name evidence="4" type="ORF">AREINT_R15273</name>
</gene>
<organism evidence="4 5">
    <name type="scientific">Arenaria interpres</name>
    <name type="common">Ruddy turnstone</name>
    <name type="synonym">Tringa interpres</name>
    <dbReference type="NCBI Taxonomy" id="54971"/>
    <lineage>
        <taxon>Eukaryota</taxon>
        <taxon>Metazoa</taxon>
        <taxon>Chordata</taxon>
        <taxon>Craniata</taxon>
        <taxon>Vertebrata</taxon>
        <taxon>Euteleostomi</taxon>
        <taxon>Archelosauria</taxon>
        <taxon>Archosauria</taxon>
        <taxon>Dinosauria</taxon>
        <taxon>Saurischia</taxon>
        <taxon>Theropoda</taxon>
        <taxon>Coelurosauria</taxon>
        <taxon>Aves</taxon>
        <taxon>Neognathae</taxon>
        <taxon>Neoaves</taxon>
        <taxon>Charadriiformes</taxon>
        <taxon>Scolopacidae</taxon>
        <taxon>Arenaria</taxon>
    </lineage>
</organism>
<dbReference type="InterPro" id="IPR039809">
    <property type="entry name" value="Chemokine_b/g/d"/>
</dbReference>
<feature type="non-terminal residue" evidence="4">
    <location>
        <position position="1"/>
    </location>
</feature>
<dbReference type="GO" id="GO:0006955">
    <property type="term" value="P:immune response"/>
    <property type="evidence" value="ECO:0007669"/>
    <property type="project" value="InterPro"/>
</dbReference>
<feature type="domain" description="Chemokine interleukin-8-like" evidence="3">
    <location>
        <begin position="27"/>
        <end position="83"/>
    </location>
</feature>
<feature type="signal peptide" evidence="2">
    <location>
        <begin position="1"/>
        <end position="22"/>
    </location>
</feature>
<evidence type="ECO:0000256" key="2">
    <source>
        <dbReference type="SAM" id="SignalP"/>
    </source>
</evidence>
<dbReference type="InterPro" id="IPR036048">
    <property type="entry name" value="Interleukin_8-like_sf"/>
</dbReference>
<dbReference type="SUPFAM" id="SSF54117">
    <property type="entry name" value="Interleukin 8-like chemokines"/>
    <property type="match status" value="1"/>
</dbReference>
<name>A0A7L0I9B7_AREIN</name>